<reference evidence="2" key="1">
    <citation type="submission" date="2017-09" db="EMBL/GenBank/DDBJ databases">
        <title>Contemporary evolution of a Lepidopteran species, Heliothis virescens, in response to modern agricultural practices.</title>
        <authorList>
            <person name="Fritz M.L."/>
            <person name="Deyonke A.M."/>
            <person name="Papanicolaou A."/>
            <person name="Micinski S."/>
            <person name="Westbrook J."/>
            <person name="Gould F."/>
        </authorList>
    </citation>
    <scope>NUCLEOTIDE SEQUENCE [LARGE SCALE GENOMIC DNA]</scope>
    <source>
        <strain evidence="2">HvINT-</strain>
        <tissue evidence="2">Whole body</tissue>
    </source>
</reference>
<dbReference type="PANTHER" id="PTHR21115">
    <property type="entry name" value="GH06117P-RELATED"/>
    <property type="match status" value="1"/>
</dbReference>
<dbReference type="STRING" id="7102.A0A2A4JDE4"/>
<gene>
    <name evidence="2" type="ORF">B5V51_3810</name>
</gene>
<proteinExistence type="predicted"/>
<dbReference type="AlphaFoldDB" id="A0A2A4JDE4"/>
<feature type="domain" description="DUF4781" evidence="1">
    <location>
        <begin position="173"/>
        <end position="479"/>
    </location>
</feature>
<organism evidence="2">
    <name type="scientific">Heliothis virescens</name>
    <name type="common">Tobacco budworm moth</name>
    <dbReference type="NCBI Taxonomy" id="7102"/>
    <lineage>
        <taxon>Eukaryota</taxon>
        <taxon>Metazoa</taxon>
        <taxon>Ecdysozoa</taxon>
        <taxon>Arthropoda</taxon>
        <taxon>Hexapoda</taxon>
        <taxon>Insecta</taxon>
        <taxon>Pterygota</taxon>
        <taxon>Neoptera</taxon>
        <taxon>Endopterygota</taxon>
        <taxon>Lepidoptera</taxon>
        <taxon>Glossata</taxon>
        <taxon>Ditrysia</taxon>
        <taxon>Noctuoidea</taxon>
        <taxon>Noctuidae</taxon>
        <taxon>Heliothinae</taxon>
        <taxon>Heliothis</taxon>
    </lineage>
</organism>
<comment type="caution">
    <text evidence="2">The sequence shown here is derived from an EMBL/GenBank/DDBJ whole genome shotgun (WGS) entry which is preliminary data.</text>
</comment>
<accession>A0A2A4JDE4</accession>
<protein>
    <recommendedName>
        <fullName evidence="1">DUF4781 domain-containing protein</fullName>
    </recommendedName>
</protein>
<evidence type="ECO:0000313" key="2">
    <source>
        <dbReference type="EMBL" id="PCG69698.1"/>
    </source>
</evidence>
<sequence length="730" mass="80707">MASQHSGILQQVENFEILPEAVSLPNEGDENVEKAAEAMMQLSPVQIQQEYYENLGDCDWVKYEKSNRNYLLQNVAFALFGGPSYEGELSEVEDNQNAHLEGYTSRQKEQVMKVYEKLCEQSKYSHNDDDIVLSVLLIVCAKPKPLKFYQIQPSNYWLDLHEKTDSDMWCTAVFRVRKCIPTTVGMKSCRVYIDENARVYHDWDSYLTNNTLPKCVIIVPENGEYTGTLLEGEGTFAVKLTVAPSPTLGIKARVLSTVDTASTVASIGAIGVIGVAAFTPVAPVVLVGAAAATVATGVYGLVRSSLHLHDRSVHEQTISPTDAEARGSWLNIAASSVGLAAGAASSLLSRSAAAGTNMTKTGQALAVSVEVLRHANMVTGGAGVVNSLLHIILKYRKHGEKPTKLELFQFASATLFFCHAVVSNRTAQSIIEDAQAKAINEYRATLRSNRHRKMFDKISAESRRVQGAIQGNTEVIRGIQNIVDKDQYFADVLRINKDVNQHKLRISMTSDGQVNLNSQHKFNPAELYNLGKEGRAQLFSSLGPASVTTNNVPTRIVPPTNAVTGYIEGEEETTLVGIHPGEILRIGSLLVRVSASGAENVALMLENLSQDVYANLMTISFNVLSKLRPEDIARLRLLSPEEDLIVQIVKFVFNYMKHERPLGDPSRDNDNGIVIVLKEFFQEGVVRQETILYLKDRLLGWVDGEMDRRRLEFPNKKSIVCEICRGIRYA</sequence>
<dbReference type="Pfam" id="PF16013">
    <property type="entry name" value="DUF4781"/>
    <property type="match status" value="1"/>
</dbReference>
<dbReference type="EMBL" id="NWSH01001913">
    <property type="protein sequence ID" value="PCG69698.1"/>
    <property type="molecule type" value="Genomic_DNA"/>
</dbReference>
<name>A0A2A4JDE4_HELVI</name>
<evidence type="ECO:0000259" key="1">
    <source>
        <dbReference type="Pfam" id="PF16013"/>
    </source>
</evidence>
<dbReference type="InterPro" id="IPR031962">
    <property type="entry name" value="DUF4781"/>
</dbReference>
<dbReference type="PANTHER" id="PTHR21115:SF0">
    <property type="entry name" value="GH06117P-RELATED"/>
    <property type="match status" value="1"/>
</dbReference>